<dbReference type="Gene3D" id="1.20.80.10">
    <property type="match status" value="1"/>
</dbReference>
<sequence>MSIENQFDAAVKVIQSLPKDGFFQPSDEVRLRFYAFYKQATEGPNLTKKPAFYELVNRYKWNAWKQCGDMSRFEAMRLYVEELKKVFIDSLLTIKKIIIKKKKKFIIQC</sequence>
<gene>
    <name evidence="2" type="ORF">QR98_0021740</name>
</gene>
<dbReference type="Pfam" id="PF00887">
    <property type="entry name" value="ACBP"/>
    <property type="match status" value="1"/>
</dbReference>
<dbReference type="InterPro" id="IPR014352">
    <property type="entry name" value="FERM/acyl-CoA-bd_prot_sf"/>
</dbReference>
<comment type="caution">
    <text evidence="2">The sequence shown here is derived from an EMBL/GenBank/DDBJ whole genome shotgun (WGS) entry which is preliminary data.</text>
</comment>
<dbReference type="PANTHER" id="PTHR23310">
    <property type="entry name" value="ACYL-COA-BINDING PROTEIN, ACBP"/>
    <property type="match status" value="1"/>
</dbReference>
<dbReference type="PRINTS" id="PR00689">
    <property type="entry name" value="ACOABINDINGP"/>
</dbReference>
<dbReference type="SUPFAM" id="SSF47027">
    <property type="entry name" value="Acyl-CoA binding protein"/>
    <property type="match status" value="1"/>
</dbReference>
<dbReference type="GO" id="GO:0000062">
    <property type="term" value="F:fatty-acyl-CoA binding"/>
    <property type="evidence" value="ECO:0007669"/>
    <property type="project" value="InterPro"/>
</dbReference>
<dbReference type="VEuPathDB" id="VectorBase:SSCA006780"/>
<dbReference type="OrthoDB" id="71307at2759"/>
<dbReference type="GO" id="GO:0006631">
    <property type="term" value="P:fatty acid metabolic process"/>
    <property type="evidence" value="ECO:0007669"/>
    <property type="project" value="TreeGrafter"/>
</dbReference>
<name>A0A132A057_SARSC</name>
<organism evidence="2 3">
    <name type="scientific">Sarcoptes scabiei</name>
    <name type="common">Itch mite</name>
    <name type="synonym">Acarus scabiei</name>
    <dbReference type="NCBI Taxonomy" id="52283"/>
    <lineage>
        <taxon>Eukaryota</taxon>
        <taxon>Metazoa</taxon>
        <taxon>Ecdysozoa</taxon>
        <taxon>Arthropoda</taxon>
        <taxon>Chelicerata</taxon>
        <taxon>Arachnida</taxon>
        <taxon>Acari</taxon>
        <taxon>Acariformes</taxon>
        <taxon>Sarcoptiformes</taxon>
        <taxon>Astigmata</taxon>
        <taxon>Psoroptidia</taxon>
        <taxon>Sarcoptoidea</taxon>
        <taxon>Sarcoptidae</taxon>
        <taxon>Sarcoptinae</taxon>
        <taxon>Sarcoptes</taxon>
    </lineage>
</organism>
<accession>A0A132A057</accession>
<keyword evidence="1" id="KW-0446">Lipid-binding</keyword>
<dbReference type="AlphaFoldDB" id="A0A132A057"/>
<dbReference type="Proteomes" id="UP000616769">
    <property type="component" value="Unassembled WGS sequence"/>
</dbReference>
<dbReference type="InterPro" id="IPR035984">
    <property type="entry name" value="Acyl-CoA-binding_sf"/>
</dbReference>
<dbReference type="FunFam" id="1.20.80.10:FF:000010">
    <property type="entry name" value="Acyl-CoA-binding domain-containing protein 5"/>
    <property type="match status" value="1"/>
</dbReference>
<dbReference type="PANTHER" id="PTHR23310:SF77">
    <property type="entry name" value="LD25952P"/>
    <property type="match status" value="1"/>
</dbReference>
<protein>
    <submittedName>
        <fullName evidence="2">Acyl CoA binding protein-like protein</fullName>
    </submittedName>
</protein>
<dbReference type="InterPro" id="IPR000582">
    <property type="entry name" value="Acyl-CoA-binding_protein"/>
</dbReference>
<dbReference type="PROSITE" id="PS51228">
    <property type="entry name" value="ACB_2"/>
    <property type="match status" value="1"/>
</dbReference>
<dbReference type="GO" id="GO:0005737">
    <property type="term" value="C:cytoplasm"/>
    <property type="evidence" value="ECO:0007669"/>
    <property type="project" value="TreeGrafter"/>
</dbReference>
<evidence type="ECO:0000313" key="3">
    <source>
        <dbReference type="Proteomes" id="UP000616769"/>
    </source>
</evidence>
<evidence type="ECO:0000256" key="1">
    <source>
        <dbReference type="ARBA" id="ARBA00023121"/>
    </source>
</evidence>
<dbReference type="EMBL" id="JXLN01005951">
    <property type="protein sequence ID" value="KPM03740.1"/>
    <property type="molecule type" value="Genomic_DNA"/>
</dbReference>
<reference evidence="2 3" key="1">
    <citation type="journal article" date="2015" name="Parasit. Vectors">
        <title>Draft genome of the scabies mite.</title>
        <authorList>
            <person name="Rider S.D.Jr."/>
            <person name="Morgan M.S."/>
            <person name="Arlian L.G."/>
        </authorList>
    </citation>
    <scope>NUCLEOTIDE SEQUENCE [LARGE SCALE GENOMIC DNA]</scope>
    <source>
        <strain evidence="2">Arlian Lab</strain>
    </source>
</reference>
<dbReference type="GO" id="GO:0019915">
    <property type="term" value="P:lipid storage"/>
    <property type="evidence" value="ECO:0007669"/>
    <property type="project" value="UniProtKB-ARBA"/>
</dbReference>
<evidence type="ECO:0000313" key="2">
    <source>
        <dbReference type="EMBL" id="KPM03740.1"/>
    </source>
</evidence>
<proteinExistence type="predicted"/>